<comment type="caution">
    <text evidence="1">The sequence shown here is derived from an EMBL/GenBank/DDBJ whole genome shotgun (WGS) entry which is preliminary data.</text>
</comment>
<keyword evidence="2" id="KW-1185">Reference proteome</keyword>
<name>A0ABR2K4U8_9EUKA</name>
<accession>A0ABR2K4U8</accession>
<evidence type="ECO:0000313" key="2">
    <source>
        <dbReference type="Proteomes" id="UP001470230"/>
    </source>
</evidence>
<dbReference type="Proteomes" id="UP001470230">
    <property type="component" value="Unassembled WGS sequence"/>
</dbReference>
<reference evidence="1 2" key="1">
    <citation type="submission" date="2024-04" db="EMBL/GenBank/DDBJ databases">
        <title>Tritrichomonas musculus Genome.</title>
        <authorList>
            <person name="Alves-Ferreira E."/>
            <person name="Grigg M."/>
            <person name="Lorenzi H."/>
            <person name="Galac M."/>
        </authorList>
    </citation>
    <scope>NUCLEOTIDE SEQUENCE [LARGE SCALE GENOMIC DNA]</scope>
    <source>
        <strain evidence="1 2">EAF2021</strain>
    </source>
</reference>
<protein>
    <submittedName>
        <fullName evidence="1">Uncharacterized protein</fullName>
    </submittedName>
</protein>
<gene>
    <name evidence="1" type="ORF">M9Y10_041534</name>
</gene>
<evidence type="ECO:0000313" key="1">
    <source>
        <dbReference type="EMBL" id="KAK8886074.1"/>
    </source>
</evidence>
<organism evidence="1 2">
    <name type="scientific">Tritrichomonas musculus</name>
    <dbReference type="NCBI Taxonomy" id="1915356"/>
    <lineage>
        <taxon>Eukaryota</taxon>
        <taxon>Metamonada</taxon>
        <taxon>Parabasalia</taxon>
        <taxon>Tritrichomonadida</taxon>
        <taxon>Tritrichomonadidae</taxon>
        <taxon>Tritrichomonas</taxon>
    </lineage>
</organism>
<proteinExistence type="predicted"/>
<sequence>MTDELKNQNQKIINLLETLQEYVRTYAALQSSMVDGFIEIAQTNRYFPGMICSDLIASPELETRKFFKPNEDIEPNPIQPFIPGVSASNVKKIQNEFEKSLKYIISLSSIIRQLNEQIAAFQKS</sequence>
<dbReference type="EMBL" id="JAPFFF010000007">
    <property type="protein sequence ID" value="KAK8886074.1"/>
    <property type="molecule type" value="Genomic_DNA"/>
</dbReference>